<keyword evidence="3" id="KW-0731">Sigma factor</keyword>
<dbReference type="CDD" id="cd06171">
    <property type="entry name" value="Sigma70_r4"/>
    <property type="match status" value="1"/>
</dbReference>
<dbReference type="Gene3D" id="1.10.1740.10">
    <property type="match status" value="1"/>
</dbReference>
<comment type="caution">
    <text evidence="8">The sequence shown here is derived from an EMBL/GenBank/DDBJ whole genome shotgun (WGS) entry which is preliminary data.</text>
</comment>
<dbReference type="Proteomes" id="UP000751614">
    <property type="component" value="Unassembled WGS sequence"/>
</dbReference>
<dbReference type="SUPFAM" id="SSF88946">
    <property type="entry name" value="Sigma2 domain of RNA polymerase sigma factors"/>
    <property type="match status" value="1"/>
</dbReference>
<dbReference type="InterPro" id="IPR039425">
    <property type="entry name" value="RNA_pol_sigma-70-like"/>
</dbReference>
<dbReference type="Gene3D" id="1.10.10.10">
    <property type="entry name" value="Winged helix-like DNA-binding domain superfamily/Winged helix DNA-binding domain"/>
    <property type="match status" value="1"/>
</dbReference>
<evidence type="ECO:0000256" key="3">
    <source>
        <dbReference type="ARBA" id="ARBA00023082"/>
    </source>
</evidence>
<dbReference type="InterPro" id="IPR013325">
    <property type="entry name" value="RNA_pol_sigma_r2"/>
</dbReference>
<comment type="similarity">
    <text evidence="1">Belongs to the sigma-70 factor family. ECF subfamily.</text>
</comment>
<dbReference type="InterPro" id="IPR013249">
    <property type="entry name" value="RNA_pol_sigma70_r4_t2"/>
</dbReference>
<dbReference type="EMBL" id="VCNI01000001">
    <property type="protein sequence ID" value="TMU56552.1"/>
    <property type="molecule type" value="Genomic_DNA"/>
</dbReference>
<dbReference type="InterPro" id="IPR013324">
    <property type="entry name" value="RNA_pol_sigma_r3/r4-like"/>
</dbReference>
<dbReference type="SUPFAM" id="SSF88659">
    <property type="entry name" value="Sigma3 and sigma4 domains of RNA polymerase sigma factors"/>
    <property type="match status" value="1"/>
</dbReference>
<dbReference type="Pfam" id="PF08281">
    <property type="entry name" value="Sigma70_r4_2"/>
    <property type="match status" value="1"/>
</dbReference>
<evidence type="ECO:0000256" key="1">
    <source>
        <dbReference type="ARBA" id="ARBA00010641"/>
    </source>
</evidence>
<dbReference type="InterPro" id="IPR007627">
    <property type="entry name" value="RNA_pol_sigma70_r2"/>
</dbReference>
<evidence type="ECO:0000256" key="2">
    <source>
        <dbReference type="ARBA" id="ARBA00023015"/>
    </source>
</evidence>
<dbReference type="PANTHER" id="PTHR43133:SF46">
    <property type="entry name" value="RNA POLYMERASE SIGMA-70 FACTOR ECF SUBFAMILY"/>
    <property type="match status" value="1"/>
</dbReference>
<gene>
    <name evidence="8" type="ORF">FGG15_03155</name>
</gene>
<feature type="domain" description="RNA polymerase sigma factor 70 region 4 type 2" evidence="7">
    <location>
        <begin position="152"/>
        <end position="198"/>
    </location>
</feature>
<keyword evidence="9" id="KW-1185">Reference proteome</keyword>
<proteinExistence type="inferred from homology"/>
<dbReference type="Pfam" id="PF04542">
    <property type="entry name" value="Sigma70_r2"/>
    <property type="match status" value="1"/>
</dbReference>
<evidence type="ECO:0000256" key="4">
    <source>
        <dbReference type="ARBA" id="ARBA00023163"/>
    </source>
</evidence>
<dbReference type="NCBIfam" id="TIGR02937">
    <property type="entry name" value="sigma70-ECF"/>
    <property type="match status" value="1"/>
</dbReference>
<sequence>MPLKSVHQPNYKTEDVKNQHASKAGVEPKFEDSQLWKEFQSGNEAAFAQIYRDNVPLLYNYGLKLIKDKNLVKDCIQNLFIEIWDAKHRLGNVKSIKSYLIKSLRRKVISETVRSRRLHDNAKFTITSEQIVQAKAHSLAEKQEFDLQKQHLKEAVKKLTDRQREIIYLKYYALLSYAEIAEIMSLSNKGTYKLMGRAIHFLRKYMGAIPLLIVSTLQN</sequence>
<evidence type="ECO:0000259" key="7">
    <source>
        <dbReference type="Pfam" id="PF08281"/>
    </source>
</evidence>
<reference evidence="8 9" key="1">
    <citation type="submission" date="2019-05" db="EMBL/GenBank/DDBJ databases">
        <title>Flagellimonas sp. AsT0115, sp. nov., isolated from a marine red algae, Asparagopsis taxiformis.</title>
        <authorList>
            <person name="Kim J."/>
            <person name="Jeong S.E."/>
            <person name="Jeon C.O."/>
        </authorList>
    </citation>
    <scope>NUCLEOTIDE SEQUENCE [LARGE SCALE GENOMIC DNA]</scope>
    <source>
        <strain evidence="8 9">AsT0115</strain>
    </source>
</reference>
<keyword evidence="4" id="KW-0804">Transcription</keyword>
<accession>A0ABY2WNH5</accession>
<evidence type="ECO:0000313" key="9">
    <source>
        <dbReference type="Proteomes" id="UP000751614"/>
    </source>
</evidence>
<keyword evidence="2" id="KW-0805">Transcription regulation</keyword>
<dbReference type="PANTHER" id="PTHR43133">
    <property type="entry name" value="RNA POLYMERASE ECF-TYPE SIGMA FACTO"/>
    <property type="match status" value="1"/>
</dbReference>
<evidence type="ECO:0000256" key="5">
    <source>
        <dbReference type="SAM" id="MobiDB-lite"/>
    </source>
</evidence>
<feature type="region of interest" description="Disordered" evidence="5">
    <location>
        <begin position="1"/>
        <end position="26"/>
    </location>
</feature>
<evidence type="ECO:0000259" key="6">
    <source>
        <dbReference type="Pfam" id="PF04542"/>
    </source>
</evidence>
<dbReference type="InterPro" id="IPR014284">
    <property type="entry name" value="RNA_pol_sigma-70_dom"/>
</dbReference>
<evidence type="ECO:0000313" key="8">
    <source>
        <dbReference type="EMBL" id="TMU56552.1"/>
    </source>
</evidence>
<organism evidence="8 9">
    <name type="scientific">Flagellimonas algicola</name>
    <dbReference type="NCBI Taxonomy" id="2583815"/>
    <lineage>
        <taxon>Bacteria</taxon>
        <taxon>Pseudomonadati</taxon>
        <taxon>Bacteroidota</taxon>
        <taxon>Flavobacteriia</taxon>
        <taxon>Flavobacteriales</taxon>
        <taxon>Flavobacteriaceae</taxon>
        <taxon>Flagellimonas</taxon>
    </lineage>
</organism>
<dbReference type="RefSeq" id="WP_138833127.1">
    <property type="nucleotide sequence ID" value="NZ_VCNI01000001.1"/>
</dbReference>
<name>A0ABY2WNH5_9FLAO</name>
<protein>
    <submittedName>
        <fullName evidence="8">Sigma-70 family RNA polymerase sigma factor</fullName>
    </submittedName>
</protein>
<dbReference type="InterPro" id="IPR036388">
    <property type="entry name" value="WH-like_DNA-bd_sf"/>
</dbReference>
<feature type="domain" description="RNA polymerase sigma-70 region 2" evidence="6">
    <location>
        <begin position="50"/>
        <end position="116"/>
    </location>
</feature>